<reference evidence="2" key="1">
    <citation type="submission" date="2023-06" db="EMBL/GenBank/DDBJ databases">
        <title>Genome-scale phylogeny and comparative genomics of the fungal order Sordariales.</title>
        <authorList>
            <consortium name="Lawrence Berkeley National Laboratory"/>
            <person name="Hensen N."/>
            <person name="Bonometti L."/>
            <person name="Westerberg I."/>
            <person name="Brannstrom I.O."/>
            <person name="Guillou S."/>
            <person name="Cros-Aarteil S."/>
            <person name="Calhoun S."/>
            <person name="Haridas S."/>
            <person name="Kuo A."/>
            <person name="Mondo S."/>
            <person name="Pangilinan J."/>
            <person name="Riley R."/>
            <person name="LaButti K."/>
            <person name="Andreopoulos B."/>
            <person name="Lipzen A."/>
            <person name="Chen C."/>
            <person name="Yanf M."/>
            <person name="Daum C."/>
            <person name="Ng V."/>
            <person name="Clum A."/>
            <person name="Steindorff A."/>
            <person name="Ohm R."/>
            <person name="Martin F."/>
            <person name="Silar P."/>
            <person name="Natvig D."/>
            <person name="Lalanne C."/>
            <person name="Gautier V."/>
            <person name="Ament-velasquez S.L."/>
            <person name="Kruys A."/>
            <person name="Hutchinson M.I."/>
            <person name="Powell A.J."/>
            <person name="Barry K."/>
            <person name="Miller A.N."/>
            <person name="Grigoriev I.V."/>
            <person name="Debuchy R."/>
            <person name="Gladieux P."/>
            <person name="Thoren M.H."/>
            <person name="Johannesson H."/>
        </authorList>
    </citation>
    <scope>NUCLEOTIDE SEQUENCE</scope>
    <source>
        <strain evidence="2">SMH2392-1A</strain>
    </source>
</reference>
<evidence type="ECO:0000313" key="3">
    <source>
        <dbReference type="Proteomes" id="UP001172101"/>
    </source>
</evidence>
<accession>A0AA40EC76</accession>
<dbReference type="RefSeq" id="XP_060303507.1">
    <property type="nucleotide sequence ID" value="XM_060446946.1"/>
</dbReference>
<dbReference type="GeneID" id="85330216"/>
<protein>
    <submittedName>
        <fullName evidence="2">Uncharacterized protein</fullName>
    </submittedName>
</protein>
<dbReference type="Proteomes" id="UP001172101">
    <property type="component" value="Unassembled WGS sequence"/>
</dbReference>
<feature type="region of interest" description="Disordered" evidence="1">
    <location>
        <begin position="16"/>
        <end position="38"/>
    </location>
</feature>
<keyword evidence="3" id="KW-1185">Reference proteome</keyword>
<comment type="caution">
    <text evidence="2">The sequence shown here is derived from an EMBL/GenBank/DDBJ whole genome shotgun (WGS) entry which is preliminary data.</text>
</comment>
<evidence type="ECO:0000256" key="1">
    <source>
        <dbReference type="SAM" id="MobiDB-lite"/>
    </source>
</evidence>
<dbReference type="EMBL" id="JAUIRO010000001">
    <property type="protein sequence ID" value="KAK0734630.1"/>
    <property type="molecule type" value="Genomic_DNA"/>
</dbReference>
<sequence length="175" mass="19394">MAETLFWLRLSELSRSPDLDTTPPPRDGFVVSDGSDTSKWTPSAFDSALSSLACKLRESRLPHVDYDADGAEDVVDLSVLTEEHPAPADRPDGQGIDDKTAMRHFLHELRRGGGIFGGDPNIKRMNELFNSRGCTSQFKRVIDSAERSHRAESFSPRDLLVFVRVEMGSGDWSIG</sequence>
<organism evidence="2 3">
    <name type="scientific">Lasiosphaeria miniovina</name>
    <dbReference type="NCBI Taxonomy" id="1954250"/>
    <lineage>
        <taxon>Eukaryota</taxon>
        <taxon>Fungi</taxon>
        <taxon>Dikarya</taxon>
        <taxon>Ascomycota</taxon>
        <taxon>Pezizomycotina</taxon>
        <taxon>Sordariomycetes</taxon>
        <taxon>Sordariomycetidae</taxon>
        <taxon>Sordariales</taxon>
        <taxon>Lasiosphaeriaceae</taxon>
        <taxon>Lasiosphaeria</taxon>
    </lineage>
</organism>
<evidence type="ECO:0000313" key="2">
    <source>
        <dbReference type="EMBL" id="KAK0734630.1"/>
    </source>
</evidence>
<proteinExistence type="predicted"/>
<dbReference type="AlphaFoldDB" id="A0AA40EC76"/>
<name>A0AA40EC76_9PEZI</name>
<gene>
    <name evidence="2" type="ORF">B0T26DRAFT_798426</name>
</gene>